<protein>
    <submittedName>
        <fullName evidence="2">Uncharacterized protein</fullName>
    </submittedName>
</protein>
<keyword evidence="1" id="KW-0812">Transmembrane</keyword>
<evidence type="ECO:0000313" key="3">
    <source>
        <dbReference type="Proteomes" id="UP001164748"/>
    </source>
</evidence>
<feature type="transmembrane region" description="Helical" evidence="1">
    <location>
        <begin position="12"/>
        <end position="30"/>
    </location>
</feature>
<evidence type="ECO:0000313" key="2">
    <source>
        <dbReference type="EMBL" id="WBA09577.1"/>
    </source>
</evidence>
<dbReference type="RefSeq" id="WP_269579717.1">
    <property type="nucleotide sequence ID" value="NZ_CP114588.1"/>
</dbReference>
<evidence type="ECO:0000256" key="1">
    <source>
        <dbReference type="SAM" id="Phobius"/>
    </source>
</evidence>
<keyword evidence="1" id="KW-1133">Transmembrane helix</keyword>
<dbReference type="AlphaFoldDB" id="A0AA47KMK0"/>
<gene>
    <name evidence="2" type="ORF">N8M53_05110</name>
</gene>
<reference evidence="2" key="1">
    <citation type="submission" date="2022-09" db="EMBL/GenBank/DDBJ databases">
        <authorList>
            <person name="Li Z.-J."/>
        </authorList>
    </citation>
    <scope>NUCLEOTIDE SEQUENCE</scope>
    <source>
        <strain evidence="2">TGB11</strain>
    </source>
</reference>
<name>A0AA47KMK0_9GAMM</name>
<dbReference type="EMBL" id="CP114588">
    <property type="protein sequence ID" value="WBA09577.1"/>
    <property type="molecule type" value="Genomic_DNA"/>
</dbReference>
<accession>A0AA47KMK0</accession>
<sequence length="147" mass="16981">MDSSLYALLDTTIKIGLGAAISGFTTYFVARYKNREDAKKDKQNWLRENKHDAYKKLSRCIMSFSLDGGEVHSAFDYFALLSECALLTENKDLIDELSSFLHKLEQVNRFTDSNALEDKDKAEKIYHEIYSQRLELVNKLQEDLART</sequence>
<keyword evidence="1" id="KW-0472">Membrane</keyword>
<organism evidence="2 3">
    <name type="scientific">Salinivibrio kushneri</name>
    <dbReference type="NCBI Taxonomy" id="1908198"/>
    <lineage>
        <taxon>Bacteria</taxon>
        <taxon>Pseudomonadati</taxon>
        <taxon>Pseudomonadota</taxon>
        <taxon>Gammaproteobacteria</taxon>
        <taxon>Vibrionales</taxon>
        <taxon>Vibrionaceae</taxon>
        <taxon>Salinivibrio</taxon>
    </lineage>
</organism>
<dbReference type="Proteomes" id="UP001164748">
    <property type="component" value="Chromosome"/>
</dbReference>
<proteinExistence type="predicted"/>